<feature type="compositionally biased region" description="Low complexity" evidence="1">
    <location>
        <begin position="341"/>
        <end position="359"/>
    </location>
</feature>
<feature type="region of interest" description="Disordered" evidence="1">
    <location>
        <begin position="1229"/>
        <end position="1253"/>
    </location>
</feature>
<name>U6KRY3_EIMTE</name>
<organism evidence="2 3">
    <name type="scientific">Eimeria tenella</name>
    <name type="common">Coccidian parasite</name>
    <dbReference type="NCBI Taxonomy" id="5802"/>
    <lineage>
        <taxon>Eukaryota</taxon>
        <taxon>Sar</taxon>
        <taxon>Alveolata</taxon>
        <taxon>Apicomplexa</taxon>
        <taxon>Conoidasida</taxon>
        <taxon>Coccidia</taxon>
        <taxon>Eucoccidiorida</taxon>
        <taxon>Eimeriorina</taxon>
        <taxon>Eimeriidae</taxon>
        <taxon>Eimeria</taxon>
    </lineage>
</organism>
<evidence type="ECO:0000313" key="3">
    <source>
        <dbReference type="Proteomes" id="UP000030747"/>
    </source>
</evidence>
<feature type="compositionally biased region" description="Basic and acidic residues" evidence="1">
    <location>
        <begin position="1229"/>
        <end position="1244"/>
    </location>
</feature>
<feature type="compositionally biased region" description="Basic residues" evidence="1">
    <location>
        <begin position="452"/>
        <end position="463"/>
    </location>
</feature>
<dbReference type="OrthoDB" id="349411at2759"/>
<feature type="compositionally biased region" description="Polar residues" evidence="1">
    <location>
        <begin position="464"/>
        <end position="473"/>
    </location>
</feature>
<feature type="compositionally biased region" description="Basic and acidic residues" evidence="1">
    <location>
        <begin position="1019"/>
        <end position="1042"/>
    </location>
</feature>
<proteinExistence type="predicted"/>
<sequence length="1754" mass="196141">MRVEEESLLKIIGSPSQHNGSPEYQLDAQECKADEGSDGGSSPAKLLRPPNSVAQAAAALPRAHVDATIFVQEEKTPTACIDPRKILAMPARKEILRVTDNRMSSVTQKSPRKEDALLEQELGSKESAVAELSYEKLEGAEGSPCASCCFSSEEAGYYVNHADGENKSSHNTEQRGLQTQQQQQQQLMQESQGILAQAMIQDSQQATQQHPLGDQMHSEEHQLRPTQQDQDAEEHQQPRTQHDKEPGEPQNEVLQRHKEQEEWWQQNEWRKEQAHQQVHKERTKERHQGRELRAVEQLEHEQEGWKSQSECTRQQQWEGMQQWEQYKRQEELQPEQEQHEQGQPTQKTRDNQQLQCQNQQAELLYQDRVLEKELQELPTPHQQKRVKQHKEQQDQPLGKPPKQEPLMQQIQMQQNQQQKMSSLTEEDQQQQKKLQDEHTQQQEQQQQEQHHQHQQHQKERRHSAQQQERQVQKTCPEGKEHRRFGERQQHLHGVLSKEQQQGPMQHQKLQHFEQRQAKQNQQAYCISNEEQQHEFMRQQSDQSSEQCYPLQQEQQRQQQVHCMAEETRQYECSQHQKRHHFVRHKEPEQHEVQEQTMQQQQQHQQQQVELFLREQQQHESSLHRNQDTSTLEQQQQQIQRQRQQQQLLLQRTSRFISSAEIQRAKLPVIEPGEFCGLDGHFGDASSGEARDEFGGSPGALPSMGIAGSVSPGMLMVSRSSTTSDLQLQTETLQLLPSGSGQDNMPAVGPLTVATALATADGRLGEEGEFLTPMEAAERAAEFALAAEMAARRATELEDGQQPDTAEGNLRCLRADLVQSSPLCLMPEASADDSSSLQFFLSNRRTLNRKRRSGDAAGGAAAPSTTAAAGLLPRALALPSGSCAPLIEEGQENKDSAKAAAQYYSVCAIQAAGLAVAGCMQSLQGCPSVLVQTRLAEQLQQLLQNEAPGLAPLPQGLPGSNRTQKDAGGNGEKASEAEGGLQAEASQADVPPLCQSSTTSSVSKSRHQHSLQHPQQGKQFQKEALDGSAQKQRELNEQARELQKQQRISEELQRTAMEQKLHAQQELQQALLQQQEAQQLLALMRQREEDLSQQREQLEMQQEVQRRLQQELHMRGVHQRQQEVLQQQMQQQQQMRHHQQRQQLQHEEMLAQMKQQLLEQQLLSHQQVVADFEKKAADQLRQRELLQQQLHLQLEDLRLRDQQQKRQEEELRQRQHQLEQLENQLTLREKQIQQQQDEHQAREHQLQQQQQKAEEEHLQKKVRLEQIEKEISQKAANVSAAAAAAAAAIDSPDGSQPVFSFVTSLASKGEDTIHEMQQLEQNLVNLCLGYLQQRKRHLALLRKPLETEGKLLRLAAADPQAPGHVAATAARPAAGVAIPRAAPADVSGTFDASSEGQCRLVASKLKAWNAAARQVATLADEHNHVFDLKIQMLMCVRFALLALTRRANYLAGPGARGASPGDTSQEALARPAVASVAPVAIGKWFLPSQPQPCVTLDPIQQMSHSSSGPATTAAGFPELTLQTTNCQGLNTAATPAVAPSAPPEGLADQPWQVRASESAAEAVSGGPAVATSQILHQQQSGRSNRVEESSTVGYGRASTVTDGPPERLRSSPSEVFRRLPSGLNVGDLSVLGFTGTAVAETPAGFLDGPLGEASHGHSGVPKVVPTPAFSSNPPFQLATLNGVRTPQGQMIPMLTPRKVPPLPVGSLARRGEAAATAAAATVAAAGREWGTPRLQLQRRQQVSPLRPSQGLPYRS</sequence>
<feature type="region of interest" description="Disordered" evidence="1">
    <location>
        <begin position="160"/>
        <end position="359"/>
    </location>
</feature>
<dbReference type="GeneID" id="25252217"/>
<dbReference type="Proteomes" id="UP000030747">
    <property type="component" value="Unassembled WGS sequence"/>
</dbReference>
<feature type="compositionally biased region" description="Low complexity" evidence="1">
    <location>
        <begin position="407"/>
        <end position="420"/>
    </location>
</feature>
<feature type="compositionally biased region" description="Basic and acidic residues" evidence="1">
    <location>
        <begin position="268"/>
        <end position="304"/>
    </location>
</feature>
<dbReference type="RefSeq" id="XP_013231481.1">
    <property type="nucleotide sequence ID" value="XM_013376027.1"/>
</dbReference>
<keyword evidence="3" id="KW-1185">Reference proteome</keyword>
<feature type="compositionally biased region" description="Basic and acidic residues" evidence="1">
    <location>
        <begin position="476"/>
        <end position="489"/>
    </location>
</feature>
<feature type="compositionally biased region" description="Basic and acidic residues" evidence="1">
    <location>
        <begin position="162"/>
        <end position="173"/>
    </location>
</feature>
<evidence type="ECO:0000256" key="1">
    <source>
        <dbReference type="SAM" id="MobiDB-lite"/>
    </source>
</evidence>
<feature type="region of interest" description="Disordered" evidence="1">
    <location>
        <begin position="1573"/>
        <end position="1611"/>
    </location>
</feature>
<dbReference type="VEuPathDB" id="ToxoDB:ETH_00015315"/>
<feature type="compositionally biased region" description="Basic and acidic residues" evidence="1">
    <location>
        <begin position="233"/>
        <end position="247"/>
    </location>
</feature>
<feature type="region of interest" description="Disordered" evidence="1">
    <location>
        <begin position="1"/>
        <end position="49"/>
    </location>
</feature>
<dbReference type="VEuPathDB" id="ToxoDB:ETH2_1255000"/>
<feature type="compositionally biased region" description="Basic and acidic residues" evidence="1">
    <location>
        <begin position="584"/>
        <end position="593"/>
    </location>
</feature>
<dbReference type="EMBL" id="HG675259">
    <property type="protein sequence ID" value="CDJ40731.1"/>
    <property type="molecule type" value="Genomic_DNA"/>
</dbReference>
<evidence type="ECO:0000313" key="2">
    <source>
        <dbReference type="EMBL" id="CDJ40731.1"/>
    </source>
</evidence>
<feature type="region of interest" description="Disordered" evidence="1">
    <location>
        <begin position="573"/>
        <end position="638"/>
    </location>
</feature>
<protein>
    <submittedName>
        <fullName evidence="2">Uncharacterized protein</fullName>
    </submittedName>
</protein>
<feature type="region of interest" description="Disordered" evidence="1">
    <location>
        <begin position="948"/>
        <end position="1042"/>
    </location>
</feature>
<feature type="compositionally biased region" description="Low complexity" evidence="1">
    <location>
        <begin position="948"/>
        <end position="958"/>
    </location>
</feature>
<feature type="region of interest" description="Disordered" evidence="1">
    <location>
        <begin position="1730"/>
        <end position="1754"/>
    </location>
</feature>
<accession>U6KRY3</accession>
<feature type="compositionally biased region" description="Polar residues" evidence="1">
    <location>
        <begin position="200"/>
        <end position="210"/>
    </location>
</feature>
<feature type="compositionally biased region" description="Low complexity" evidence="1">
    <location>
        <begin position="314"/>
        <end position="324"/>
    </location>
</feature>
<feature type="compositionally biased region" description="Basic and acidic residues" evidence="1">
    <location>
        <begin position="325"/>
        <end position="340"/>
    </location>
</feature>
<feature type="compositionally biased region" description="Low complexity" evidence="1">
    <location>
        <begin position="174"/>
        <end position="193"/>
    </location>
</feature>
<feature type="compositionally biased region" description="Basic and acidic residues" evidence="1">
    <location>
        <begin position="429"/>
        <end position="440"/>
    </location>
</feature>
<dbReference type="OMA" id="TRRANYL"/>
<reference evidence="2" key="2">
    <citation type="submission" date="2013-10" db="EMBL/GenBank/DDBJ databases">
        <authorList>
            <person name="Aslett M."/>
        </authorList>
    </citation>
    <scope>NUCLEOTIDE SEQUENCE [LARGE SCALE GENOMIC DNA]</scope>
    <source>
        <strain evidence="2">Houghton</strain>
    </source>
</reference>
<feature type="region of interest" description="Disordered" evidence="1">
    <location>
        <begin position="371"/>
        <end position="515"/>
    </location>
</feature>
<gene>
    <name evidence="2" type="ORF">ETH_00015315</name>
</gene>
<reference evidence="2" key="1">
    <citation type="submission" date="2013-10" db="EMBL/GenBank/DDBJ databases">
        <title>Genomic analysis of the causative agents of coccidiosis in chickens.</title>
        <authorList>
            <person name="Reid A.J."/>
            <person name="Blake D."/>
            <person name="Billington K."/>
            <person name="Browne H."/>
            <person name="Dunn M."/>
            <person name="Hung S."/>
            <person name="Kawahara F."/>
            <person name="Miranda-Saavedra D."/>
            <person name="Mourier T."/>
            <person name="Nagra H."/>
            <person name="Otto T.D."/>
            <person name="Rawlings N."/>
            <person name="Sanchez A."/>
            <person name="Sanders M."/>
            <person name="Subramaniam C."/>
            <person name="Tay Y."/>
            <person name="Dear P."/>
            <person name="Doerig C."/>
            <person name="Gruber A."/>
            <person name="Parkinson J."/>
            <person name="Shirley M."/>
            <person name="Wan K.L."/>
            <person name="Berriman M."/>
            <person name="Tomley F."/>
            <person name="Pain A."/>
        </authorList>
    </citation>
    <scope>NUCLEOTIDE SEQUENCE [LARGE SCALE GENOMIC DNA]</scope>
    <source>
        <strain evidence="2">Houghton</strain>
    </source>
</reference>
<feature type="compositionally biased region" description="Polar residues" evidence="1">
    <location>
        <begin position="1573"/>
        <end position="1582"/>
    </location>
</feature>
<feature type="compositionally biased region" description="Basic and acidic residues" evidence="1">
    <location>
        <begin position="611"/>
        <end position="626"/>
    </location>
</feature>
<feature type="compositionally biased region" description="Low complexity" evidence="1">
    <location>
        <begin position="594"/>
        <end position="609"/>
    </location>
</feature>